<dbReference type="InterPro" id="IPR004108">
    <property type="entry name" value="Fe_hydrogenase_lsu_C"/>
</dbReference>
<dbReference type="GO" id="GO:0046872">
    <property type="term" value="F:metal ion binding"/>
    <property type="evidence" value="ECO:0007669"/>
    <property type="project" value="UniProtKB-KW"/>
</dbReference>
<evidence type="ECO:0000256" key="1">
    <source>
        <dbReference type="ARBA" id="ARBA00022485"/>
    </source>
</evidence>
<feature type="domain" description="4Fe-4S ferredoxin-type" evidence="5">
    <location>
        <begin position="10"/>
        <end position="39"/>
    </location>
</feature>
<evidence type="ECO:0000256" key="2">
    <source>
        <dbReference type="ARBA" id="ARBA00022723"/>
    </source>
</evidence>
<dbReference type="PROSITE" id="PS00198">
    <property type="entry name" value="4FE4S_FER_1"/>
    <property type="match status" value="1"/>
</dbReference>
<keyword evidence="3" id="KW-0408">Iron</keyword>
<dbReference type="PROSITE" id="PS51656">
    <property type="entry name" value="4FE4S"/>
    <property type="match status" value="1"/>
</dbReference>
<dbReference type="PROSITE" id="PS51379">
    <property type="entry name" value="4FE4S_FER_2"/>
    <property type="match status" value="2"/>
</dbReference>
<evidence type="ECO:0000313" key="8">
    <source>
        <dbReference type="Proteomes" id="UP000611762"/>
    </source>
</evidence>
<evidence type="ECO:0000256" key="4">
    <source>
        <dbReference type="ARBA" id="ARBA00023014"/>
    </source>
</evidence>
<name>A0A926DMG1_9FIRM</name>
<proteinExistence type="predicted"/>
<keyword evidence="4" id="KW-0411">Iron-sulfur</keyword>
<dbReference type="Pfam" id="PF02906">
    <property type="entry name" value="Fe_hyd_lg_C"/>
    <property type="match status" value="2"/>
</dbReference>
<dbReference type="Proteomes" id="UP000611762">
    <property type="component" value="Unassembled WGS sequence"/>
</dbReference>
<keyword evidence="1" id="KW-0004">4Fe-4S</keyword>
<keyword evidence="2" id="KW-0479">Metal-binding</keyword>
<dbReference type="RefSeq" id="WP_249313713.1">
    <property type="nucleotide sequence ID" value="NZ_JACRSU010000005.1"/>
</dbReference>
<keyword evidence="8" id="KW-1185">Reference proteome</keyword>
<comment type="caution">
    <text evidence="7">The sequence shown here is derived from an EMBL/GenBank/DDBJ whole genome shotgun (WGS) entry which is preliminary data.</text>
</comment>
<dbReference type="InterPro" id="IPR007202">
    <property type="entry name" value="4Fe-4S_dom"/>
</dbReference>
<dbReference type="EMBL" id="JACRSU010000005">
    <property type="protein sequence ID" value="MBC8541690.1"/>
    <property type="molecule type" value="Genomic_DNA"/>
</dbReference>
<sequence>MGFSNDQLYHSVTLDESRCKGCTACLKRCPTEAIRIRDGKAKIIKELCIDCGECIQVCPYHAKQAVMDTFAELDKFKYNIAVPAPTLYGQFNNLRDINYVLNGLLHIGFDDVYETAKATEAVTDYTKKLLEEGKLEKPIINSACPAVLRLITVRFPNLISHILPVIAPVEAAAIAARREAALKTGIAPEDIGIFFISPCAAKATTVHNPIGLVESPISGVLSIKEVYMRLLPVLGKLTEVKPLSNSSLEGISWARIGGEIKALGKGRCLSVDGIDSIISLLEEIEDDETLDIDFIEALSCNGGCVSGPLTVENGYVAKMRVVEIAKAQGRKNIPRRPVSVCEEELDWNKPVLYRDILHLDEDFSVAMQKLEQIEMIYARLPQTDCGSCGSPTCKCLAEDIVRGAAVETDCIYKMRERFSKLTQKDQS</sequence>
<evidence type="ECO:0000259" key="6">
    <source>
        <dbReference type="PROSITE" id="PS51656"/>
    </source>
</evidence>
<evidence type="ECO:0000259" key="5">
    <source>
        <dbReference type="PROSITE" id="PS51379"/>
    </source>
</evidence>
<dbReference type="Gene3D" id="3.30.70.20">
    <property type="match status" value="1"/>
</dbReference>
<evidence type="ECO:0000313" key="7">
    <source>
        <dbReference type="EMBL" id="MBC8541690.1"/>
    </source>
</evidence>
<dbReference type="PANTHER" id="PTHR43560">
    <property type="entry name" value="ION-TRANSLOCATING OXIDOREDUCTASE COMPLEX SUBUNIT B"/>
    <property type="match status" value="1"/>
</dbReference>
<dbReference type="Gene3D" id="3.40.950.10">
    <property type="entry name" value="Fe-only Hydrogenase (Larger Subunit), Chain L, domain 3"/>
    <property type="match status" value="1"/>
</dbReference>
<feature type="domain" description="4Fe-4S" evidence="6">
    <location>
        <begin position="368"/>
        <end position="427"/>
    </location>
</feature>
<dbReference type="Pfam" id="PF04060">
    <property type="entry name" value="FeS"/>
    <property type="match status" value="1"/>
</dbReference>
<dbReference type="SUPFAM" id="SSF53920">
    <property type="entry name" value="Fe-only hydrogenase"/>
    <property type="match status" value="1"/>
</dbReference>
<dbReference type="PANTHER" id="PTHR43560:SF1">
    <property type="entry name" value="ION-TRANSLOCATING OXIDOREDUCTASE COMPLEX SUBUNIT B"/>
    <property type="match status" value="1"/>
</dbReference>
<dbReference type="InterPro" id="IPR017896">
    <property type="entry name" value="4Fe4S_Fe-S-bd"/>
</dbReference>
<accession>A0A926DMG1</accession>
<gene>
    <name evidence="7" type="ORF">H8698_11950</name>
</gene>
<feature type="domain" description="4Fe-4S ferredoxin-type" evidence="5">
    <location>
        <begin position="40"/>
        <end position="68"/>
    </location>
</feature>
<dbReference type="InterPro" id="IPR017900">
    <property type="entry name" value="4Fe4S_Fe_S_CS"/>
</dbReference>
<protein>
    <submittedName>
        <fullName evidence="7">4Fe-4S binding protein</fullName>
    </submittedName>
</protein>
<dbReference type="SUPFAM" id="SSF54862">
    <property type="entry name" value="4Fe-4S ferredoxins"/>
    <property type="match status" value="1"/>
</dbReference>
<dbReference type="Gene3D" id="1.10.15.40">
    <property type="entry name" value="Electron transport complex subunit B, putative Fe-S cluster"/>
    <property type="match status" value="1"/>
</dbReference>
<dbReference type="GO" id="GO:0051539">
    <property type="term" value="F:4 iron, 4 sulfur cluster binding"/>
    <property type="evidence" value="ECO:0007669"/>
    <property type="project" value="UniProtKB-KW"/>
</dbReference>
<organism evidence="7 8">
    <name type="scientific">Congzhengia minquanensis</name>
    <dbReference type="NCBI Taxonomy" id="2763657"/>
    <lineage>
        <taxon>Bacteria</taxon>
        <taxon>Bacillati</taxon>
        <taxon>Bacillota</taxon>
        <taxon>Clostridia</taxon>
        <taxon>Eubacteriales</taxon>
        <taxon>Oscillospiraceae</taxon>
        <taxon>Congzhengia</taxon>
    </lineage>
</organism>
<dbReference type="AlphaFoldDB" id="A0A926DMG1"/>
<dbReference type="InterPro" id="IPR009016">
    <property type="entry name" value="Fe_hydrogenase"/>
</dbReference>
<dbReference type="Pfam" id="PF13237">
    <property type="entry name" value="Fer4_10"/>
    <property type="match status" value="1"/>
</dbReference>
<evidence type="ECO:0000256" key="3">
    <source>
        <dbReference type="ARBA" id="ARBA00023004"/>
    </source>
</evidence>
<reference evidence="7" key="1">
    <citation type="submission" date="2020-08" db="EMBL/GenBank/DDBJ databases">
        <title>Genome public.</title>
        <authorList>
            <person name="Liu C."/>
            <person name="Sun Q."/>
        </authorList>
    </citation>
    <scope>NUCLEOTIDE SEQUENCE</scope>
    <source>
        <strain evidence="7">H8</strain>
    </source>
</reference>
<dbReference type="InterPro" id="IPR050395">
    <property type="entry name" value="4Fe4S_Ferredoxin_RnfB"/>
</dbReference>